<feature type="region of interest" description="Disordered" evidence="16">
    <location>
        <begin position="1"/>
        <end position="21"/>
    </location>
</feature>
<feature type="domain" description="Protein kinase" evidence="17">
    <location>
        <begin position="117"/>
        <end position="409"/>
    </location>
</feature>
<dbReference type="OrthoDB" id="410920at2759"/>
<dbReference type="AlphaFoldDB" id="A0A6L2PHK1"/>
<comment type="caution">
    <text evidence="18">The sequence shown here is derived from an EMBL/GenBank/DDBJ whole genome shotgun (WGS) entry which is preliminary data.</text>
</comment>
<dbReference type="InterPro" id="IPR024104">
    <property type="entry name" value="Tribbles/Ser_Thr_kinase_40"/>
</dbReference>
<dbReference type="EMBL" id="BLKM01000181">
    <property type="protein sequence ID" value="GFG29918.1"/>
    <property type="molecule type" value="Genomic_DNA"/>
</dbReference>
<keyword evidence="11" id="KW-0418">Kinase</keyword>
<protein>
    <recommendedName>
        <fullName evidence="6">Serine/threonine-protein kinase 40</fullName>
        <ecNumber evidence="5">2.7.11.1</ecNumber>
    </recommendedName>
</protein>
<keyword evidence="19" id="KW-1185">Reference proteome</keyword>
<dbReference type="InterPro" id="IPR008271">
    <property type="entry name" value="Ser/Thr_kinase_AS"/>
</dbReference>
<keyword evidence="12" id="KW-0067">ATP-binding</keyword>
<reference evidence="19" key="1">
    <citation type="submission" date="2020-01" db="EMBL/GenBank/DDBJ databases">
        <title>Draft genome sequence of the Termite Coptotermes fromosanus.</title>
        <authorList>
            <person name="Itakura S."/>
            <person name="Yosikawa Y."/>
            <person name="Umezawa K."/>
        </authorList>
    </citation>
    <scope>NUCLEOTIDE SEQUENCE [LARGE SCALE GENOMIC DNA]</scope>
</reference>
<dbReference type="Proteomes" id="UP000502823">
    <property type="component" value="Unassembled WGS sequence"/>
</dbReference>
<feature type="region of interest" description="Disordered" evidence="16">
    <location>
        <begin position="729"/>
        <end position="749"/>
    </location>
</feature>
<dbReference type="PANTHER" id="PTHR22961:SF16">
    <property type="entry name" value="SERINE_THREONINE-PROTEIN KINASE 40"/>
    <property type="match status" value="1"/>
</dbReference>
<evidence type="ECO:0000256" key="3">
    <source>
        <dbReference type="ARBA" id="ARBA00004496"/>
    </source>
</evidence>
<evidence type="ECO:0000313" key="18">
    <source>
        <dbReference type="EMBL" id="GFG29918.1"/>
    </source>
</evidence>
<feature type="compositionally biased region" description="Polar residues" evidence="16">
    <location>
        <begin position="614"/>
        <end position="634"/>
    </location>
</feature>
<evidence type="ECO:0000256" key="7">
    <source>
        <dbReference type="ARBA" id="ARBA00022490"/>
    </source>
</evidence>
<dbReference type="InterPro" id="IPR024236">
    <property type="entry name" value="Ser/Thr_kinase_40"/>
</dbReference>
<comment type="catalytic activity">
    <reaction evidence="15">
        <text>L-seryl-[protein] + ATP = O-phospho-L-seryl-[protein] + ADP + H(+)</text>
        <dbReference type="Rhea" id="RHEA:17989"/>
        <dbReference type="Rhea" id="RHEA-COMP:9863"/>
        <dbReference type="Rhea" id="RHEA-COMP:11604"/>
        <dbReference type="ChEBI" id="CHEBI:15378"/>
        <dbReference type="ChEBI" id="CHEBI:29999"/>
        <dbReference type="ChEBI" id="CHEBI:30616"/>
        <dbReference type="ChEBI" id="CHEBI:83421"/>
        <dbReference type="ChEBI" id="CHEBI:456216"/>
        <dbReference type="EC" id="2.7.11.1"/>
    </reaction>
</comment>
<gene>
    <name evidence="18" type="ORF">Cfor_09936</name>
</gene>
<comment type="similarity">
    <text evidence="4">Belongs to the protein kinase superfamily. CAMK Ser/Thr protein kinase family.</text>
</comment>
<dbReference type="EC" id="2.7.11.1" evidence="5"/>
<sequence length="807" mass="89394">MENGTDINCAPLEDSEMGVDNEPCSSVHSGIKYARVMRPSKLEICTFESKAEGEAQEVPECEVSSDEDEQRTSQVQHIENNFRTHFENINEHKRRKIEIPQEGTPVETRTVKRAGPYLLGPTLGSSPVKSIVQCLARRDGTDDFYTLKILTLKDSDEETQDDRQGKMLLHTEYSLLSLLHDQDGVIHHHGFFKDSAFEERHTAEGSLVYTGRVKHRLCLVLDCLCAHDFSFRNADLLNLQHYVIREKKLSERETIIIFYDTVRVVASLHKKNIVHRDLKLGNLVLNRRTHRVTITNFCLGKHLCSENDLLKDQRGSPAYISPDVLCGKPYLGKPSDMWALGVVLFTMLYGQFPFYDSSPTQLFSKIKAADYAIPRQVTPACDVLTVVPDVDDLKEDKPGVKNCLQEELLADKVDSLSHKVTLQEQMENVQQIRQSIMAVQGNRRVGHIPVQRIGQDAREVTADELAQYQHLLSPVQTSLPVSVVSHPIRSVSQPQGTSPCAEVQRAQSISDSGNAGRVMVPVFSHHHQHYANVPVPLYQMQSCQGLPKYQHGNADRRVPESCSNGRTALCVLNESHVTQGVSSLTTMQTQGNGELGQNHPVSSVVQHKNTGFTDSLGQQLQSHGSNAPGSSSCRAQGVRSGRQAGPSNSSSSVCSQVEPVVTSVILSNKDSVMRQQHLASFLSSLGLAAAVTVPAISYICGSHQSYWREIPGRAVQQTAARNLDRTRNSTYASQNVTSSARPLQCARDSPHSSVLQRLSQIRHGTPRHSNASPRVQPNIIQNLSMIIQSHFEAGHTTGDVANLRPSH</sequence>
<dbReference type="SMART" id="SM00220">
    <property type="entry name" value="S_TKc"/>
    <property type="match status" value="1"/>
</dbReference>
<feature type="region of interest" description="Disordered" evidence="16">
    <location>
        <begin position="614"/>
        <end position="653"/>
    </location>
</feature>
<evidence type="ECO:0000256" key="1">
    <source>
        <dbReference type="ARBA" id="ARBA00003412"/>
    </source>
</evidence>
<evidence type="ECO:0000256" key="2">
    <source>
        <dbReference type="ARBA" id="ARBA00004123"/>
    </source>
</evidence>
<feature type="compositionally biased region" description="Polar residues" evidence="16">
    <location>
        <begin position="729"/>
        <end position="741"/>
    </location>
</feature>
<dbReference type="Gene3D" id="1.10.510.10">
    <property type="entry name" value="Transferase(Phosphotransferase) domain 1"/>
    <property type="match status" value="1"/>
</dbReference>
<dbReference type="GO" id="GO:0005737">
    <property type="term" value="C:cytoplasm"/>
    <property type="evidence" value="ECO:0007669"/>
    <property type="project" value="UniProtKB-SubCell"/>
</dbReference>
<evidence type="ECO:0000256" key="6">
    <source>
        <dbReference type="ARBA" id="ARBA00016813"/>
    </source>
</evidence>
<evidence type="ECO:0000256" key="4">
    <source>
        <dbReference type="ARBA" id="ARBA00006692"/>
    </source>
</evidence>
<evidence type="ECO:0000259" key="17">
    <source>
        <dbReference type="PROSITE" id="PS50011"/>
    </source>
</evidence>
<evidence type="ECO:0000256" key="14">
    <source>
        <dbReference type="ARBA" id="ARBA00047899"/>
    </source>
</evidence>
<evidence type="ECO:0000256" key="10">
    <source>
        <dbReference type="ARBA" id="ARBA00022741"/>
    </source>
</evidence>
<evidence type="ECO:0000256" key="8">
    <source>
        <dbReference type="ARBA" id="ARBA00022527"/>
    </source>
</evidence>
<dbReference type="InterPro" id="IPR000719">
    <property type="entry name" value="Prot_kinase_dom"/>
</dbReference>
<dbReference type="GO" id="GO:0005634">
    <property type="term" value="C:nucleus"/>
    <property type="evidence" value="ECO:0007669"/>
    <property type="project" value="UniProtKB-SubCell"/>
</dbReference>
<evidence type="ECO:0000256" key="15">
    <source>
        <dbReference type="ARBA" id="ARBA00048679"/>
    </source>
</evidence>
<comment type="subcellular location">
    <subcellularLocation>
        <location evidence="3">Cytoplasm</location>
    </subcellularLocation>
    <subcellularLocation>
        <location evidence="2">Nucleus</location>
    </subcellularLocation>
</comment>
<keyword evidence="8" id="KW-0723">Serine/threonine-protein kinase</keyword>
<keyword evidence="10" id="KW-0547">Nucleotide-binding</keyword>
<dbReference type="PROSITE" id="PS00108">
    <property type="entry name" value="PROTEIN_KINASE_ST"/>
    <property type="match status" value="1"/>
</dbReference>
<keyword evidence="13" id="KW-0539">Nucleus</keyword>
<evidence type="ECO:0000256" key="12">
    <source>
        <dbReference type="ARBA" id="ARBA00022840"/>
    </source>
</evidence>
<dbReference type="PROSITE" id="PS50011">
    <property type="entry name" value="PROTEIN_KINASE_DOM"/>
    <property type="match status" value="1"/>
</dbReference>
<dbReference type="Pfam" id="PF00069">
    <property type="entry name" value="Pkinase"/>
    <property type="match status" value="1"/>
</dbReference>
<comment type="catalytic activity">
    <reaction evidence="14">
        <text>L-threonyl-[protein] + ATP = O-phospho-L-threonyl-[protein] + ADP + H(+)</text>
        <dbReference type="Rhea" id="RHEA:46608"/>
        <dbReference type="Rhea" id="RHEA-COMP:11060"/>
        <dbReference type="Rhea" id="RHEA-COMP:11605"/>
        <dbReference type="ChEBI" id="CHEBI:15378"/>
        <dbReference type="ChEBI" id="CHEBI:30013"/>
        <dbReference type="ChEBI" id="CHEBI:30616"/>
        <dbReference type="ChEBI" id="CHEBI:61977"/>
        <dbReference type="ChEBI" id="CHEBI:456216"/>
        <dbReference type="EC" id="2.7.11.1"/>
    </reaction>
</comment>
<dbReference type="InParanoid" id="A0A6L2PHK1"/>
<accession>A0A6L2PHK1</accession>
<evidence type="ECO:0000256" key="16">
    <source>
        <dbReference type="SAM" id="MobiDB-lite"/>
    </source>
</evidence>
<proteinExistence type="inferred from homology"/>
<dbReference type="PANTHER" id="PTHR22961">
    <property type="entry name" value="SER/THR PROTEIN KINASE-TRB"/>
    <property type="match status" value="1"/>
</dbReference>
<dbReference type="CDD" id="cd13974">
    <property type="entry name" value="STKc_SHIK"/>
    <property type="match status" value="1"/>
</dbReference>
<evidence type="ECO:0000256" key="13">
    <source>
        <dbReference type="ARBA" id="ARBA00023242"/>
    </source>
</evidence>
<evidence type="ECO:0000256" key="5">
    <source>
        <dbReference type="ARBA" id="ARBA00012513"/>
    </source>
</evidence>
<dbReference type="InterPro" id="IPR011009">
    <property type="entry name" value="Kinase-like_dom_sf"/>
</dbReference>
<organism evidence="18 19">
    <name type="scientific">Coptotermes formosanus</name>
    <name type="common">Formosan subterranean termite</name>
    <dbReference type="NCBI Taxonomy" id="36987"/>
    <lineage>
        <taxon>Eukaryota</taxon>
        <taxon>Metazoa</taxon>
        <taxon>Ecdysozoa</taxon>
        <taxon>Arthropoda</taxon>
        <taxon>Hexapoda</taxon>
        <taxon>Insecta</taxon>
        <taxon>Pterygota</taxon>
        <taxon>Neoptera</taxon>
        <taxon>Polyneoptera</taxon>
        <taxon>Dictyoptera</taxon>
        <taxon>Blattodea</taxon>
        <taxon>Blattoidea</taxon>
        <taxon>Termitoidae</taxon>
        <taxon>Rhinotermitidae</taxon>
        <taxon>Coptotermes</taxon>
    </lineage>
</organism>
<keyword evidence="9" id="KW-0808">Transferase</keyword>
<keyword evidence="7" id="KW-0963">Cytoplasm</keyword>
<evidence type="ECO:0000313" key="19">
    <source>
        <dbReference type="Proteomes" id="UP000502823"/>
    </source>
</evidence>
<evidence type="ECO:0000256" key="11">
    <source>
        <dbReference type="ARBA" id="ARBA00022777"/>
    </source>
</evidence>
<name>A0A6L2PHK1_COPFO</name>
<evidence type="ECO:0000256" key="9">
    <source>
        <dbReference type="ARBA" id="ARBA00022679"/>
    </source>
</evidence>
<dbReference type="GO" id="GO:0004674">
    <property type="term" value="F:protein serine/threonine kinase activity"/>
    <property type="evidence" value="ECO:0007669"/>
    <property type="project" value="UniProtKB-KW"/>
</dbReference>
<dbReference type="SUPFAM" id="SSF56112">
    <property type="entry name" value="Protein kinase-like (PK-like)"/>
    <property type="match status" value="1"/>
</dbReference>
<comment type="function">
    <text evidence="1">May be a negative regulator of NF-kappa-B and p53-mediated gene transcription.</text>
</comment>
<dbReference type="GO" id="GO:0005524">
    <property type="term" value="F:ATP binding"/>
    <property type="evidence" value="ECO:0007669"/>
    <property type="project" value="UniProtKB-KW"/>
</dbReference>